<feature type="binding site" evidence="10">
    <location>
        <position position="367"/>
    </location>
    <ligand>
        <name>thiamine diphosphate</name>
        <dbReference type="ChEBI" id="CHEBI:58937"/>
    </ligand>
</feature>
<keyword evidence="5 10" id="KW-0479">Metal-binding</keyword>
<keyword evidence="13" id="KW-1185">Reference proteome</keyword>
<evidence type="ECO:0000256" key="9">
    <source>
        <dbReference type="ARBA" id="ARBA00023229"/>
    </source>
</evidence>
<keyword evidence="6 10" id="KW-0460">Magnesium</keyword>
<dbReference type="EMBL" id="PYLQ01000004">
    <property type="protein sequence ID" value="PST42515.1"/>
    <property type="molecule type" value="Genomic_DNA"/>
</dbReference>
<dbReference type="RefSeq" id="WP_107029439.1">
    <property type="nucleotide sequence ID" value="NZ_PYLQ01000004.1"/>
</dbReference>
<dbReference type="GO" id="GO:0008661">
    <property type="term" value="F:1-deoxy-D-xylulose-5-phosphate synthase activity"/>
    <property type="evidence" value="ECO:0007669"/>
    <property type="project" value="UniProtKB-UniRule"/>
</dbReference>
<comment type="similarity">
    <text evidence="2 10">Belongs to the transketolase family. DXPS subfamily.</text>
</comment>
<dbReference type="InterPro" id="IPR033248">
    <property type="entry name" value="Transketolase_C"/>
</dbReference>
<dbReference type="GO" id="GO:0005829">
    <property type="term" value="C:cytosol"/>
    <property type="evidence" value="ECO:0007669"/>
    <property type="project" value="TreeGrafter"/>
</dbReference>
<comment type="function">
    <text evidence="10">Catalyzes the acyloin condensation reaction between C atoms 2 and 3 of pyruvate and glyceraldehyde 3-phosphate to yield 1-deoxy-D-xylulose-5-phosphate (DXP).</text>
</comment>
<dbReference type="InterPro" id="IPR020826">
    <property type="entry name" value="Transketolase_BS"/>
</dbReference>
<comment type="catalytic activity">
    <reaction evidence="10">
        <text>D-glyceraldehyde 3-phosphate + pyruvate + H(+) = 1-deoxy-D-xylulose 5-phosphate + CO2</text>
        <dbReference type="Rhea" id="RHEA:12605"/>
        <dbReference type="ChEBI" id="CHEBI:15361"/>
        <dbReference type="ChEBI" id="CHEBI:15378"/>
        <dbReference type="ChEBI" id="CHEBI:16526"/>
        <dbReference type="ChEBI" id="CHEBI:57792"/>
        <dbReference type="ChEBI" id="CHEBI:59776"/>
        <dbReference type="EC" id="2.2.1.7"/>
    </reaction>
</comment>
<accession>A0A2T3G4N5</accession>
<evidence type="ECO:0000313" key="13">
    <source>
        <dbReference type="Proteomes" id="UP000240974"/>
    </source>
</evidence>
<dbReference type="UniPathway" id="UPA00064">
    <property type="reaction ID" value="UER00091"/>
</dbReference>
<evidence type="ECO:0000256" key="4">
    <source>
        <dbReference type="ARBA" id="ARBA00022679"/>
    </source>
</evidence>
<dbReference type="PANTHER" id="PTHR43322:SF5">
    <property type="entry name" value="1-DEOXY-D-XYLULOSE-5-PHOSPHATE SYNTHASE, CHLOROPLASTIC"/>
    <property type="match status" value="1"/>
</dbReference>
<dbReference type="GO" id="GO:0009228">
    <property type="term" value="P:thiamine biosynthetic process"/>
    <property type="evidence" value="ECO:0007669"/>
    <property type="project" value="UniProtKB-UniRule"/>
</dbReference>
<dbReference type="PANTHER" id="PTHR43322">
    <property type="entry name" value="1-D-DEOXYXYLULOSE 5-PHOSPHATE SYNTHASE-RELATED"/>
    <property type="match status" value="1"/>
</dbReference>
<keyword evidence="9 10" id="KW-0414">Isoprene biosynthesis</keyword>
<dbReference type="InterPro" id="IPR049557">
    <property type="entry name" value="Transketolase_CS"/>
</dbReference>
<evidence type="ECO:0000256" key="2">
    <source>
        <dbReference type="ARBA" id="ARBA00011081"/>
    </source>
</evidence>
<dbReference type="PROSITE" id="PS00802">
    <property type="entry name" value="TRANSKETOLASE_2"/>
    <property type="match status" value="1"/>
</dbReference>
<feature type="binding site" evidence="10">
    <location>
        <position position="173"/>
    </location>
    <ligand>
        <name>Mg(2+)</name>
        <dbReference type="ChEBI" id="CHEBI:18420"/>
    </ligand>
</feature>
<evidence type="ECO:0000256" key="5">
    <source>
        <dbReference type="ARBA" id="ARBA00022723"/>
    </source>
</evidence>
<protein>
    <recommendedName>
        <fullName evidence="10">1-deoxy-D-xylulose-5-phosphate synthase</fullName>
        <ecNumber evidence="10">2.2.1.7</ecNumber>
    </recommendedName>
    <alternativeName>
        <fullName evidence="10">1-deoxyxylulose-5-phosphate synthase</fullName>
        <shortName evidence="10">DXP synthase</shortName>
        <shortName evidence="10">DXPS</shortName>
    </alternativeName>
</protein>
<gene>
    <name evidence="10 12" type="primary">dxs</name>
    <name evidence="12" type="ORF">C7U54_04390</name>
</gene>
<feature type="binding site" evidence="10">
    <location>
        <position position="283"/>
    </location>
    <ligand>
        <name>thiamine diphosphate</name>
        <dbReference type="ChEBI" id="CHEBI:58937"/>
    </ligand>
</feature>
<dbReference type="InterPro" id="IPR005477">
    <property type="entry name" value="Dxylulose-5-P_synthase"/>
</dbReference>
<comment type="subunit">
    <text evidence="3 10">Homodimer.</text>
</comment>
<organism evidence="12 13">
    <name type="scientific">Faecalibacillus intestinalis</name>
    <dbReference type="NCBI Taxonomy" id="1982626"/>
    <lineage>
        <taxon>Bacteria</taxon>
        <taxon>Bacillati</taxon>
        <taxon>Bacillota</taxon>
        <taxon>Erysipelotrichia</taxon>
        <taxon>Erysipelotrichales</taxon>
        <taxon>Coprobacillaceae</taxon>
        <taxon>Faecalibacillus</taxon>
    </lineage>
</organism>
<evidence type="ECO:0000259" key="11">
    <source>
        <dbReference type="SMART" id="SM00861"/>
    </source>
</evidence>
<dbReference type="CDD" id="cd07033">
    <property type="entry name" value="TPP_PYR_DXS_TK_like"/>
    <property type="match status" value="1"/>
</dbReference>
<dbReference type="Gene3D" id="3.40.50.970">
    <property type="match status" value="2"/>
</dbReference>
<evidence type="ECO:0000256" key="8">
    <source>
        <dbReference type="ARBA" id="ARBA00023052"/>
    </source>
</evidence>
<dbReference type="NCBIfam" id="NF003933">
    <property type="entry name" value="PRK05444.2-2"/>
    <property type="match status" value="1"/>
</dbReference>
<dbReference type="Pfam" id="PF13292">
    <property type="entry name" value="DXP_synthase_N"/>
    <property type="match status" value="1"/>
</dbReference>
<dbReference type="Pfam" id="PF02779">
    <property type="entry name" value="Transket_pyr"/>
    <property type="match status" value="1"/>
</dbReference>
<dbReference type="GO" id="GO:0016114">
    <property type="term" value="P:terpenoid biosynthetic process"/>
    <property type="evidence" value="ECO:0007669"/>
    <property type="project" value="UniProtKB-UniRule"/>
</dbReference>
<keyword evidence="4 10" id="KW-0808">Transferase</keyword>
<sequence>MDLTKIKGPSFLKELTEKELNDLAKDIRQFIIESVSQTGGHLSSNLGIVELTIALHYVFNSPEDKIFFDVGHQCYVHKILTGRAKDFTHLRKFNGLSGFQKRCESKHDVWEAGHSSTALSAAVAMAIARDLNKESFSVVPVVGDGAIVGGESLEALNHLGSINNKVILILNDNQMSISKSIGGMNNFLNNVRMSNTYNKMKDDYRSILQHGKLGEGVYKATKYIKDFVKRGFINDTIFEDFGIDYLGPVDGHNIVELIRVLQLAQKNKKSVVVHVVTEKGKGYSFAENDQEGKWHGTPPFNLKSGRVLSSGNPSKKSWSEIISDQVLQWMKIDKDIVSITPAMIKGSAMNNLFKVFPERCFDVGIAEEHALTFTAGLSISQKKPFISVYSSFLQRAYDQINHDIARMDLPCLCSIDRAGIVGEDGPTHHGVFDVSILSPIPNIVLFAPKDARELRQFVNTAFHNFNKPYFIRIPRGSIDDIKVDYNNQLELGTWTIESCKDDYKMTLICYGDNVEKIKTIIKSKHLNIRIINARFIKPIDEDMVHKIFTENDKPILVYETILKTGSLGSILLTYCNEKHILRTFEHIALADHYSKQGSVQEIYDDEKIDLDTVINKCEELMNGKKEN</sequence>
<comment type="cofactor">
    <cofactor evidence="10">
        <name>thiamine diphosphate</name>
        <dbReference type="ChEBI" id="CHEBI:58937"/>
    </cofactor>
    <text evidence="10">Binds 1 thiamine pyrophosphate per subunit.</text>
</comment>
<reference evidence="12 13" key="1">
    <citation type="journal article" date="2019" name="Int. J. Syst. Evol. Microbiol.">
        <title>Faecalibacillus intestinalis gen. nov., sp. nov. and Faecalibacillus faecis sp. nov., isolated from human faeces.</title>
        <authorList>
            <person name="Seo B."/>
            <person name="Jeon K."/>
            <person name="Baek I."/>
            <person name="Lee Y.M."/>
            <person name="Baek K."/>
            <person name="Ko G."/>
        </authorList>
    </citation>
    <scope>NUCLEOTIDE SEQUENCE [LARGE SCALE GENOMIC DNA]</scope>
    <source>
        <strain evidence="12 13">SNUG30099</strain>
    </source>
</reference>
<dbReference type="InterPro" id="IPR009014">
    <property type="entry name" value="Transketo_C/PFOR_II"/>
</dbReference>
<dbReference type="PROSITE" id="PS00801">
    <property type="entry name" value="TRANSKETOLASE_1"/>
    <property type="match status" value="1"/>
</dbReference>
<comment type="pathway">
    <text evidence="1 10">Metabolic intermediate biosynthesis; 1-deoxy-D-xylulose 5-phosphate biosynthesis; 1-deoxy-D-xylulose 5-phosphate from D-glyceraldehyde 3-phosphate and pyruvate: step 1/1.</text>
</comment>
<dbReference type="SMART" id="SM00861">
    <property type="entry name" value="Transket_pyr"/>
    <property type="match status" value="1"/>
</dbReference>
<dbReference type="SUPFAM" id="SSF52518">
    <property type="entry name" value="Thiamin diphosphate-binding fold (THDP-binding)"/>
    <property type="match status" value="1"/>
</dbReference>
<dbReference type="CDD" id="cd02007">
    <property type="entry name" value="TPP_DXS"/>
    <property type="match status" value="1"/>
</dbReference>
<comment type="cofactor">
    <cofactor evidence="10">
        <name>Mg(2+)</name>
        <dbReference type="ChEBI" id="CHEBI:18420"/>
    </cofactor>
    <text evidence="10">Binds 1 Mg(2+) ion per subunit.</text>
</comment>
<comment type="caution">
    <text evidence="12">The sequence shown here is derived from an EMBL/GenBank/DDBJ whole genome shotgun (WGS) entry which is preliminary data.</text>
</comment>
<feature type="binding site" evidence="10">
    <location>
        <begin position="145"/>
        <end position="146"/>
    </location>
    <ligand>
        <name>thiamine diphosphate</name>
        <dbReference type="ChEBI" id="CHEBI:58937"/>
    </ligand>
</feature>
<dbReference type="EC" id="2.2.1.7" evidence="10"/>
<name>A0A2T3G4N5_9FIRM</name>
<keyword evidence="8 10" id="KW-0786">Thiamine pyrophosphate</keyword>
<dbReference type="HAMAP" id="MF_00315">
    <property type="entry name" value="DXP_synth"/>
    <property type="match status" value="1"/>
</dbReference>
<feature type="binding site" evidence="10">
    <location>
        <position position="144"/>
    </location>
    <ligand>
        <name>Mg(2+)</name>
        <dbReference type="ChEBI" id="CHEBI:18420"/>
    </ligand>
</feature>
<dbReference type="GO" id="GO:0030976">
    <property type="term" value="F:thiamine pyrophosphate binding"/>
    <property type="evidence" value="ECO:0007669"/>
    <property type="project" value="UniProtKB-UniRule"/>
</dbReference>
<dbReference type="InterPro" id="IPR005475">
    <property type="entry name" value="Transketolase-like_Pyr-bd"/>
</dbReference>
<dbReference type="NCBIfam" id="TIGR00204">
    <property type="entry name" value="dxs"/>
    <property type="match status" value="1"/>
</dbReference>
<feature type="binding site" evidence="10">
    <location>
        <position position="173"/>
    </location>
    <ligand>
        <name>thiamine diphosphate</name>
        <dbReference type="ChEBI" id="CHEBI:58937"/>
    </ligand>
</feature>
<evidence type="ECO:0000256" key="1">
    <source>
        <dbReference type="ARBA" id="ARBA00004980"/>
    </source>
</evidence>
<feature type="binding site" evidence="10">
    <location>
        <position position="72"/>
    </location>
    <ligand>
        <name>thiamine diphosphate</name>
        <dbReference type="ChEBI" id="CHEBI:58937"/>
    </ligand>
</feature>
<dbReference type="GO" id="GO:0019288">
    <property type="term" value="P:isopentenyl diphosphate biosynthetic process, methylerythritol 4-phosphate pathway"/>
    <property type="evidence" value="ECO:0007669"/>
    <property type="project" value="TreeGrafter"/>
</dbReference>
<dbReference type="Gene3D" id="3.40.50.920">
    <property type="match status" value="1"/>
</dbReference>
<dbReference type="InterPro" id="IPR029061">
    <property type="entry name" value="THDP-binding"/>
</dbReference>
<feature type="binding site" evidence="10">
    <location>
        <begin position="113"/>
        <end position="115"/>
    </location>
    <ligand>
        <name>thiamine diphosphate</name>
        <dbReference type="ChEBI" id="CHEBI:58937"/>
    </ligand>
</feature>
<evidence type="ECO:0000256" key="10">
    <source>
        <dbReference type="HAMAP-Rule" id="MF_00315"/>
    </source>
</evidence>
<dbReference type="Proteomes" id="UP000240974">
    <property type="component" value="Unassembled WGS sequence"/>
</dbReference>
<dbReference type="SUPFAM" id="SSF52922">
    <property type="entry name" value="TK C-terminal domain-like"/>
    <property type="match status" value="1"/>
</dbReference>
<feature type="domain" description="Transketolase-like pyrimidine-binding" evidence="11">
    <location>
        <begin position="316"/>
        <end position="481"/>
    </location>
</feature>
<evidence type="ECO:0000256" key="7">
    <source>
        <dbReference type="ARBA" id="ARBA00022977"/>
    </source>
</evidence>
<evidence type="ECO:0000256" key="6">
    <source>
        <dbReference type="ARBA" id="ARBA00022842"/>
    </source>
</evidence>
<dbReference type="GO" id="GO:0000287">
    <property type="term" value="F:magnesium ion binding"/>
    <property type="evidence" value="ECO:0007669"/>
    <property type="project" value="UniProtKB-UniRule"/>
</dbReference>
<proteinExistence type="inferred from homology"/>
<evidence type="ECO:0000256" key="3">
    <source>
        <dbReference type="ARBA" id="ARBA00011738"/>
    </source>
</evidence>
<keyword evidence="7 10" id="KW-0784">Thiamine biosynthesis</keyword>
<dbReference type="AlphaFoldDB" id="A0A2T3G4N5"/>
<evidence type="ECO:0000313" key="12">
    <source>
        <dbReference type="EMBL" id="PST42515.1"/>
    </source>
</evidence>
<dbReference type="Pfam" id="PF02780">
    <property type="entry name" value="Transketolase_C"/>
    <property type="match status" value="1"/>
</dbReference>